<dbReference type="RefSeq" id="XP_030768200.1">
    <property type="nucleotide sequence ID" value="XM_030912340.1"/>
</dbReference>
<keyword evidence="1" id="KW-1185">Reference proteome</keyword>
<evidence type="ECO:0000313" key="1">
    <source>
        <dbReference type="Proteomes" id="UP000504635"/>
    </source>
</evidence>
<reference evidence="2" key="1">
    <citation type="submission" date="2025-08" db="UniProtKB">
        <authorList>
            <consortium name="RefSeq"/>
        </authorList>
    </citation>
    <scope>IDENTIFICATION</scope>
    <source>
        <tissue evidence="2">Gonads</tissue>
    </source>
</reference>
<dbReference type="OrthoDB" id="8193815at2759"/>
<dbReference type="AlphaFoldDB" id="A0A6J2YZF1"/>
<name>A0A6J2YZF1_SITOR</name>
<gene>
    <name evidence="2" type="primary">LOC115891781</name>
</gene>
<dbReference type="Proteomes" id="UP000504635">
    <property type="component" value="Unplaced"/>
</dbReference>
<dbReference type="GeneID" id="115891781"/>
<dbReference type="InParanoid" id="A0A6J2YZF1"/>
<protein>
    <submittedName>
        <fullName evidence="2">Uncharacterized protein LOC115891781</fullName>
    </submittedName>
</protein>
<evidence type="ECO:0000313" key="2">
    <source>
        <dbReference type="RefSeq" id="XP_030768200.1"/>
    </source>
</evidence>
<dbReference type="KEGG" id="soy:115891781"/>
<accession>A0A6J2YZF1</accession>
<organism evidence="1 2">
    <name type="scientific">Sitophilus oryzae</name>
    <name type="common">Rice weevil</name>
    <name type="synonym">Curculio oryzae</name>
    <dbReference type="NCBI Taxonomy" id="7048"/>
    <lineage>
        <taxon>Eukaryota</taxon>
        <taxon>Metazoa</taxon>
        <taxon>Ecdysozoa</taxon>
        <taxon>Arthropoda</taxon>
        <taxon>Hexapoda</taxon>
        <taxon>Insecta</taxon>
        <taxon>Pterygota</taxon>
        <taxon>Neoptera</taxon>
        <taxon>Endopterygota</taxon>
        <taxon>Coleoptera</taxon>
        <taxon>Polyphaga</taxon>
        <taxon>Cucujiformia</taxon>
        <taxon>Curculionidae</taxon>
        <taxon>Dryophthorinae</taxon>
        <taxon>Sitophilus</taxon>
    </lineage>
</organism>
<proteinExistence type="predicted"/>
<sequence>MDFRRRSAGKSRKDKIPNETIRRQMGLKHDIVYDIRTQQLIWYGHVKRMEEHRIPKKILIWNPQGRRKRGRPCKSWREGIDKEVLYRGLEVDGWGNRERWRLGIGRRETL</sequence>